<evidence type="ECO:0000256" key="2">
    <source>
        <dbReference type="SAM" id="Phobius"/>
    </source>
</evidence>
<evidence type="ECO:0000313" key="4">
    <source>
        <dbReference type="Proteomes" id="UP000542813"/>
    </source>
</evidence>
<keyword evidence="2" id="KW-0812">Transmembrane</keyword>
<proteinExistence type="predicted"/>
<accession>A0A7W9LPK5</accession>
<keyword evidence="2" id="KW-1133">Transmembrane helix</keyword>
<feature type="compositionally biased region" description="Basic and acidic residues" evidence="1">
    <location>
        <begin position="40"/>
        <end position="54"/>
    </location>
</feature>
<dbReference type="AlphaFoldDB" id="A0A7W9LPK5"/>
<reference evidence="3 4" key="1">
    <citation type="submission" date="2020-08" db="EMBL/GenBank/DDBJ databases">
        <title>Sequencing the genomes of 1000 actinobacteria strains.</title>
        <authorList>
            <person name="Klenk H.-P."/>
        </authorList>
    </citation>
    <scope>NUCLEOTIDE SEQUENCE [LARGE SCALE GENOMIC DNA]</scope>
    <source>
        <strain evidence="3 4">DSM 102122</strain>
    </source>
</reference>
<keyword evidence="2" id="KW-0472">Membrane</keyword>
<evidence type="ECO:0008006" key="5">
    <source>
        <dbReference type="Google" id="ProtNLM"/>
    </source>
</evidence>
<keyword evidence="4" id="KW-1185">Reference proteome</keyword>
<feature type="transmembrane region" description="Helical" evidence="2">
    <location>
        <begin position="137"/>
        <end position="154"/>
    </location>
</feature>
<comment type="caution">
    <text evidence="3">The sequence shown here is derived from an EMBL/GenBank/DDBJ whole genome shotgun (WGS) entry which is preliminary data.</text>
</comment>
<dbReference type="Proteomes" id="UP000542813">
    <property type="component" value="Unassembled WGS sequence"/>
</dbReference>
<feature type="region of interest" description="Disordered" evidence="1">
    <location>
        <begin position="1"/>
        <end position="103"/>
    </location>
</feature>
<evidence type="ECO:0000256" key="1">
    <source>
        <dbReference type="SAM" id="MobiDB-lite"/>
    </source>
</evidence>
<sequence length="170" mass="17752">MSRDDDQTWAELIDSFHASPAPSSGGDGDQPWPAAEELGPDERLEEPRPDDFRDASVTLGSLTGRGAAPSDGAAEGGVGAGIDDATADEAANHFVPPPPAPLPRGDRIQQVAWAGVIAPPIALIIVAIMSWRPSDEIVFFAVVAFVAGFVTLVARMRGHHPNDPDDGAVI</sequence>
<organism evidence="3 4">
    <name type="scientific">Jiangella mangrovi</name>
    <dbReference type="NCBI Taxonomy" id="1524084"/>
    <lineage>
        <taxon>Bacteria</taxon>
        <taxon>Bacillati</taxon>
        <taxon>Actinomycetota</taxon>
        <taxon>Actinomycetes</taxon>
        <taxon>Jiangellales</taxon>
        <taxon>Jiangellaceae</taxon>
        <taxon>Jiangella</taxon>
    </lineage>
</organism>
<name>A0A7W9LPK5_9ACTN</name>
<protein>
    <recommendedName>
        <fullName evidence="5">DUF308 domain-containing protein</fullName>
    </recommendedName>
</protein>
<gene>
    <name evidence="3" type="ORF">HD601_006078</name>
</gene>
<dbReference type="RefSeq" id="WP_184828335.1">
    <property type="nucleotide sequence ID" value="NZ_JACHMM010000001.1"/>
</dbReference>
<dbReference type="EMBL" id="JACHMM010000001">
    <property type="protein sequence ID" value="MBB5791503.1"/>
    <property type="molecule type" value="Genomic_DNA"/>
</dbReference>
<evidence type="ECO:0000313" key="3">
    <source>
        <dbReference type="EMBL" id="MBB5791503.1"/>
    </source>
</evidence>
<feature type="transmembrane region" description="Helical" evidence="2">
    <location>
        <begin position="111"/>
        <end position="131"/>
    </location>
</feature>